<dbReference type="EMBL" id="SEWF01000044">
    <property type="protein sequence ID" value="RYU93485.1"/>
    <property type="molecule type" value="Genomic_DNA"/>
</dbReference>
<evidence type="ECO:0000313" key="5">
    <source>
        <dbReference type="Proteomes" id="UP000293162"/>
    </source>
</evidence>
<dbReference type="PANTHER" id="PTHR46401:SF2">
    <property type="entry name" value="GLYCOSYLTRANSFERASE WBBK-RELATED"/>
    <property type="match status" value="1"/>
</dbReference>
<dbReference type="OrthoDB" id="9801609at2"/>
<dbReference type="Gene3D" id="3.40.50.2000">
    <property type="entry name" value="Glycogen Phosphorylase B"/>
    <property type="match status" value="2"/>
</dbReference>
<name>A0A4Q5LVA9_9BACT</name>
<proteinExistence type="predicted"/>
<dbReference type="SUPFAM" id="SSF53756">
    <property type="entry name" value="UDP-Glycosyltransferase/glycogen phosphorylase"/>
    <property type="match status" value="1"/>
</dbReference>
<reference evidence="4 5" key="1">
    <citation type="submission" date="2019-02" db="EMBL/GenBank/DDBJ databases">
        <title>Bacterial novel species Emticicia sp. 17J42-9 isolated from soil.</title>
        <authorList>
            <person name="Jung H.-Y."/>
        </authorList>
    </citation>
    <scope>NUCLEOTIDE SEQUENCE [LARGE SCALE GENOMIC DNA]</scope>
    <source>
        <strain evidence="4 5">17J42-9</strain>
    </source>
</reference>
<keyword evidence="5" id="KW-1185">Reference proteome</keyword>
<dbReference type="Proteomes" id="UP000293162">
    <property type="component" value="Unassembled WGS sequence"/>
</dbReference>
<dbReference type="RefSeq" id="WP_130023399.1">
    <property type="nucleotide sequence ID" value="NZ_SEWF01000044.1"/>
</dbReference>
<dbReference type="AlphaFoldDB" id="A0A4Q5LVA9"/>
<organism evidence="4 5">
    <name type="scientific">Emticicia agri</name>
    <dbReference type="NCBI Taxonomy" id="2492393"/>
    <lineage>
        <taxon>Bacteria</taxon>
        <taxon>Pseudomonadati</taxon>
        <taxon>Bacteroidota</taxon>
        <taxon>Cytophagia</taxon>
        <taxon>Cytophagales</taxon>
        <taxon>Leadbetterellaceae</taxon>
        <taxon>Emticicia</taxon>
    </lineage>
</organism>
<evidence type="ECO:0000259" key="3">
    <source>
        <dbReference type="Pfam" id="PF13439"/>
    </source>
</evidence>
<gene>
    <name evidence="4" type="ORF">EWM59_21935</name>
</gene>
<dbReference type="InterPro" id="IPR028098">
    <property type="entry name" value="Glyco_trans_4-like_N"/>
</dbReference>
<dbReference type="PANTHER" id="PTHR46401">
    <property type="entry name" value="GLYCOSYLTRANSFERASE WBBK-RELATED"/>
    <property type="match status" value="1"/>
</dbReference>
<feature type="domain" description="Glycosyl transferase family 1" evidence="2">
    <location>
        <begin position="192"/>
        <end position="348"/>
    </location>
</feature>
<dbReference type="Pfam" id="PF13439">
    <property type="entry name" value="Glyco_transf_4"/>
    <property type="match status" value="1"/>
</dbReference>
<dbReference type="InterPro" id="IPR001296">
    <property type="entry name" value="Glyco_trans_1"/>
</dbReference>
<dbReference type="Pfam" id="PF00534">
    <property type="entry name" value="Glycos_transf_1"/>
    <property type="match status" value="1"/>
</dbReference>
<feature type="domain" description="Glycosyltransferase subfamily 4-like N-terminal" evidence="3">
    <location>
        <begin position="15"/>
        <end position="175"/>
    </location>
</feature>
<evidence type="ECO:0000256" key="1">
    <source>
        <dbReference type="ARBA" id="ARBA00022679"/>
    </source>
</evidence>
<protein>
    <submittedName>
        <fullName evidence="4">Glycosyltransferase family 1 protein</fullName>
    </submittedName>
</protein>
<sequence>MRVLFDHQSFSGARFGGVARYFYDLMHNLKYHQEVEVKLSLLFSNNEYLKNADVKKVFPFSYFLGYGPTNALFSHLNRANSAFQITRHNYDLFHPTYFNDYFMTFLGKTPYVITHHDTIPEKFSTQYAELDGFDKAYKKRVLDKAARIIAVSENTKNDLIDIFQVAPEKVAVIHHSTHFATYKPAEDFDIITPERYLLYVGNRDNYKNFDVFLRAIAPILYKQPDLHLICAGSHGFTDVEQKLFQETGVSQQVQHQEIQNDDALYRIYQKAVAFVYPSLYEGFGIPILEAFACGCPVALSDRSCFPEVARNAALYFNPDDTENIAFEVEKLIDNAELRLNLVKKGYQRLKDFSPENTAKKTLEVYKSVLGK</sequence>
<accession>A0A4Q5LVA9</accession>
<keyword evidence="1 4" id="KW-0808">Transferase</keyword>
<evidence type="ECO:0000313" key="4">
    <source>
        <dbReference type="EMBL" id="RYU93485.1"/>
    </source>
</evidence>
<dbReference type="CDD" id="cd03809">
    <property type="entry name" value="GT4_MtfB-like"/>
    <property type="match status" value="1"/>
</dbReference>
<evidence type="ECO:0000259" key="2">
    <source>
        <dbReference type="Pfam" id="PF00534"/>
    </source>
</evidence>
<dbReference type="GO" id="GO:0016757">
    <property type="term" value="F:glycosyltransferase activity"/>
    <property type="evidence" value="ECO:0007669"/>
    <property type="project" value="InterPro"/>
</dbReference>
<comment type="caution">
    <text evidence="4">The sequence shown here is derived from an EMBL/GenBank/DDBJ whole genome shotgun (WGS) entry which is preliminary data.</text>
</comment>